<dbReference type="InterPro" id="IPR011765">
    <property type="entry name" value="Pept_M16_N"/>
</dbReference>
<evidence type="ECO:0000256" key="3">
    <source>
        <dbReference type="RuleBase" id="RU004447"/>
    </source>
</evidence>
<comment type="caution">
    <text evidence="6">The sequence shown here is derived from an EMBL/GenBank/DDBJ whole genome shotgun (WGS) entry which is preliminary data.</text>
</comment>
<sequence>MTAVYVRVGSRHEDARTSGVSHFLEHLFFRGSAKYPDSVRMNAAVEAAGGNLNGATMRDSSYFYTPAHADGLEVTLSILGDMLSRPTLKQLETEKRVILEEMLDEVDERGRDIDVDNLTKQVLFGDHPLALKIAGTPESVRGLTLRDVKKHFARAYVGGNMVLSVAGPVSRARVLKAARTSFRHVPPGARLTEAAPAPLAPTGPRFKYVTLDESQVEFRLTFPTVPESHPDSAGLALLRRVLDDGLSSRLPYRIVEELGLAYSVGASLEGFHDTAMFEIDGACAPKNFPRVLEEVLRTVGTLRAGKISAEELRRVKTRFSLHVDFQQDSPADLCSWFGGVELFRAADTFEAKKAELARVTLKDLQRIASTWLSAERLVVVGVGPREAKARAEKVVTRAGKLLA</sequence>
<dbReference type="InterPro" id="IPR050361">
    <property type="entry name" value="MPP/UQCRC_Complex"/>
</dbReference>
<comment type="similarity">
    <text evidence="2 3">Belongs to the peptidase M16 family.</text>
</comment>
<dbReference type="InterPro" id="IPR001431">
    <property type="entry name" value="Pept_M16_Zn_BS"/>
</dbReference>
<dbReference type="Proteomes" id="UP000249061">
    <property type="component" value="Unassembled WGS sequence"/>
</dbReference>
<feature type="domain" description="Peptidase M16 N-terminal" evidence="4">
    <location>
        <begin position="3"/>
        <end position="135"/>
    </location>
</feature>
<dbReference type="Pfam" id="PF00675">
    <property type="entry name" value="Peptidase_M16"/>
    <property type="match status" value="1"/>
</dbReference>
<dbReference type="Pfam" id="PF05193">
    <property type="entry name" value="Peptidase_M16_C"/>
    <property type="match status" value="1"/>
</dbReference>
<dbReference type="PANTHER" id="PTHR11851:SF49">
    <property type="entry name" value="MITOCHONDRIAL-PROCESSING PEPTIDASE SUBUNIT ALPHA"/>
    <property type="match status" value="1"/>
</dbReference>
<feature type="domain" description="Peptidase M16 C-terminal" evidence="5">
    <location>
        <begin position="143"/>
        <end position="318"/>
    </location>
</feature>
<evidence type="ECO:0000313" key="7">
    <source>
        <dbReference type="Proteomes" id="UP000249061"/>
    </source>
</evidence>
<dbReference type="PROSITE" id="PS00143">
    <property type="entry name" value="INSULINASE"/>
    <property type="match status" value="1"/>
</dbReference>
<evidence type="ECO:0000259" key="5">
    <source>
        <dbReference type="Pfam" id="PF05193"/>
    </source>
</evidence>
<comment type="cofactor">
    <cofactor evidence="1">
        <name>Zn(2+)</name>
        <dbReference type="ChEBI" id="CHEBI:29105"/>
    </cofactor>
</comment>
<protein>
    <submittedName>
        <fullName evidence="6">Insulinase family protein</fullName>
    </submittedName>
</protein>
<dbReference type="Gene3D" id="3.30.830.10">
    <property type="entry name" value="Metalloenzyme, LuxS/M16 peptidase-like"/>
    <property type="match status" value="2"/>
</dbReference>
<dbReference type="EMBL" id="QFQP01000019">
    <property type="protein sequence ID" value="PZR09927.1"/>
    <property type="molecule type" value="Genomic_DNA"/>
</dbReference>
<reference evidence="6 7" key="1">
    <citation type="submission" date="2017-08" db="EMBL/GenBank/DDBJ databases">
        <title>Infants hospitalized years apart are colonized by the same room-sourced microbial strains.</title>
        <authorList>
            <person name="Brooks B."/>
            <person name="Olm M.R."/>
            <person name="Firek B.A."/>
            <person name="Baker R."/>
            <person name="Thomas B.C."/>
            <person name="Morowitz M.J."/>
            <person name="Banfield J.F."/>
        </authorList>
    </citation>
    <scope>NUCLEOTIDE SEQUENCE [LARGE SCALE GENOMIC DNA]</scope>
    <source>
        <strain evidence="6">S2_003_000_R2_14</strain>
    </source>
</reference>
<evidence type="ECO:0000256" key="2">
    <source>
        <dbReference type="ARBA" id="ARBA00007261"/>
    </source>
</evidence>
<dbReference type="SUPFAM" id="SSF63411">
    <property type="entry name" value="LuxS/MPP-like metallohydrolase"/>
    <property type="match status" value="2"/>
</dbReference>
<dbReference type="GO" id="GO:0006508">
    <property type="term" value="P:proteolysis"/>
    <property type="evidence" value="ECO:0007669"/>
    <property type="project" value="InterPro"/>
</dbReference>
<accession>A0A2W5T7N6</accession>
<dbReference type="PANTHER" id="PTHR11851">
    <property type="entry name" value="METALLOPROTEASE"/>
    <property type="match status" value="1"/>
</dbReference>
<organism evidence="6 7">
    <name type="scientific">Archangium gephyra</name>
    <dbReference type="NCBI Taxonomy" id="48"/>
    <lineage>
        <taxon>Bacteria</taxon>
        <taxon>Pseudomonadati</taxon>
        <taxon>Myxococcota</taxon>
        <taxon>Myxococcia</taxon>
        <taxon>Myxococcales</taxon>
        <taxon>Cystobacterineae</taxon>
        <taxon>Archangiaceae</taxon>
        <taxon>Archangium</taxon>
    </lineage>
</organism>
<gene>
    <name evidence="6" type="ORF">DI536_21280</name>
</gene>
<name>A0A2W5T7N6_9BACT</name>
<dbReference type="GO" id="GO:0004222">
    <property type="term" value="F:metalloendopeptidase activity"/>
    <property type="evidence" value="ECO:0007669"/>
    <property type="project" value="InterPro"/>
</dbReference>
<dbReference type="InterPro" id="IPR007863">
    <property type="entry name" value="Peptidase_M16_C"/>
</dbReference>
<evidence type="ECO:0000259" key="4">
    <source>
        <dbReference type="Pfam" id="PF00675"/>
    </source>
</evidence>
<dbReference type="InterPro" id="IPR011249">
    <property type="entry name" value="Metalloenz_LuxS/M16"/>
</dbReference>
<proteinExistence type="inferred from homology"/>
<dbReference type="GO" id="GO:0046872">
    <property type="term" value="F:metal ion binding"/>
    <property type="evidence" value="ECO:0007669"/>
    <property type="project" value="InterPro"/>
</dbReference>
<evidence type="ECO:0000256" key="1">
    <source>
        <dbReference type="ARBA" id="ARBA00001947"/>
    </source>
</evidence>
<evidence type="ECO:0000313" key="6">
    <source>
        <dbReference type="EMBL" id="PZR09927.1"/>
    </source>
</evidence>
<dbReference type="AlphaFoldDB" id="A0A2W5T7N6"/>